<evidence type="ECO:0000256" key="1">
    <source>
        <dbReference type="SAM" id="MobiDB-lite"/>
    </source>
</evidence>
<proteinExistence type="predicted"/>
<dbReference type="AlphaFoldDB" id="A0A4R1HWB4"/>
<feature type="domain" description="DUF4097" evidence="2">
    <location>
        <begin position="319"/>
        <end position="390"/>
    </location>
</feature>
<name>A0A4R1HWB4_PSEEN</name>
<dbReference type="Proteomes" id="UP000295560">
    <property type="component" value="Unassembled WGS sequence"/>
</dbReference>
<dbReference type="RefSeq" id="WP_132421636.1">
    <property type="nucleotide sequence ID" value="NZ_SMFZ01000001.1"/>
</dbReference>
<feature type="region of interest" description="Disordered" evidence="1">
    <location>
        <begin position="1"/>
        <end position="116"/>
    </location>
</feature>
<feature type="compositionally biased region" description="Gly residues" evidence="1">
    <location>
        <begin position="39"/>
        <end position="82"/>
    </location>
</feature>
<sequence length="424" mass="40578">MSAPESPGEDVTPGAPQDATDNQAGPTGRWDVSTADAGGSTGPGGSTGTSGGGGGSGPDDPGAAGGGPGVPGGESGDGGSGPAGSATGAGSAPGNAREDATGPVFGEPGTRHERWDCDGPAEIEATIGGGRVEIDLTDPGSGVTVQVRAEPGGGAPWQNGLGGLLDWLGSMSGGGMPPGAGGAGRGFDPIVGAPWERTGDPSAAAVEATTVTWSESARRLVVRGPDSQGLAGVPLVVTVSAPRGSRLAARTGAADVTVRGQARWAAVRTGSGAARLEEVDGDVDVTTGSGGIELGAVAGRARLRAGSGVVDVAALAGPSQLRTGSGDVRVGEITADVEVRTGSGDVVLADAVAGSLHLTTGSGAIRAGVHAGVAAELDLSSGSGRARSDLDVGGVAPESPAVLKIGGRTGSGDIWVTRATPVPA</sequence>
<dbReference type="Gene3D" id="2.160.20.120">
    <property type="match status" value="1"/>
</dbReference>
<dbReference type="EMBL" id="SMFZ01000001">
    <property type="protein sequence ID" value="TCK25325.1"/>
    <property type="molecule type" value="Genomic_DNA"/>
</dbReference>
<evidence type="ECO:0000313" key="4">
    <source>
        <dbReference type="Proteomes" id="UP000295560"/>
    </source>
</evidence>
<organism evidence="3 4">
    <name type="scientific">Pseudonocardia endophytica</name>
    <dbReference type="NCBI Taxonomy" id="401976"/>
    <lineage>
        <taxon>Bacteria</taxon>
        <taxon>Bacillati</taxon>
        <taxon>Actinomycetota</taxon>
        <taxon>Actinomycetes</taxon>
        <taxon>Pseudonocardiales</taxon>
        <taxon>Pseudonocardiaceae</taxon>
        <taxon>Pseudonocardia</taxon>
    </lineage>
</organism>
<gene>
    <name evidence="3" type="ORF">EV378_1129</name>
</gene>
<keyword evidence="4" id="KW-1185">Reference proteome</keyword>
<evidence type="ECO:0000259" key="2">
    <source>
        <dbReference type="Pfam" id="PF13349"/>
    </source>
</evidence>
<feature type="compositionally biased region" description="Low complexity" evidence="1">
    <location>
        <begin position="83"/>
        <end position="94"/>
    </location>
</feature>
<reference evidence="3 4" key="1">
    <citation type="submission" date="2019-03" db="EMBL/GenBank/DDBJ databases">
        <title>Sequencing the genomes of 1000 actinobacteria strains.</title>
        <authorList>
            <person name="Klenk H.-P."/>
        </authorList>
    </citation>
    <scope>NUCLEOTIDE SEQUENCE [LARGE SCALE GENOMIC DNA]</scope>
    <source>
        <strain evidence="3 4">DSM 44969</strain>
    </source>
</reference>
<accession>A0A4R1HWB4</accession>
<dbReference type="Pfam" id="PF13349">
    <property type="entry name" value="DUF4097"/>
    <property type="match status" value="1"/>
</dbReference>
<comment type="caution">
    <text evidence="3">The sequence shown here is derived from an EMBL/GenBank/DDBJ whole genome shotgun (WGS) entry which is preliminary data.</text>
</comment>
<evidence type="ECO:0000313" key="3">
    <source>
        <dbReference type="EMBL" id="TCK25325.1"/>
    </source>
</evidence>
<dbReference type="InterPro" id="IPR025164">
    <property type="entry name" value="Toastrack_DUF4097"/>
</dbReference>
<protein>
    <recommendedName>
        <fullName evidence="2">DUF4097 domain-containing protein</fullName>
    </recommendedName>
</protein>
<dbReference type="OrthoDB" id="3677688at2"/>